<proteinExistence type="predicted"/>
<organism evidence="1 2">
    <name type="scientific">Clostridium neuense</name>
    <dbReference type="NCBI Taxonomy" id="1728934"/>
    <lineage>
        <taxon>Bacteria</taxon>
        <taxon>Bacillati</taxon>
        <taxon>Bacillota</taxon>
        <taxon>Clostridia</taxon>
        <taxon>Eubacteriales</taxon>
        <taxon>Clostridiaceae</taxon>
        <taxon>Clostridium</taxon>
    </lineage>
</organism>
<dbReference type="Proteomes" id="UP001623592">
    <property type="component" value="Unassembled WGS sequence"/>
</dbReference>
<keyword evidence="1" id="KW-0328">Glycosyltransferase</keyword>
<comment type="caution">
    <text evidence="1">The sequence shown here is derived from an EMBL/GenBank/DDBJ whole genome shotgun (WGS) entry which is preliminary data.</text>
</comment>
<evidence type="ECO:0000313" key="1">
    <source>
        <dbReference type="EMBL" id="MFL0250913.1"/>
    </source>
</evidence>
<dbReference type="InterPro" id="IPR029044">
    <property type="entry name" value="Nucleotide-diphossugar_trans"/>
</dbReference>
<gene>
    <name evidence="1" type="ORF">ACJDT4_10815</name>
</gene>
<sequence>MIIHIYALCWNEEKMLPYFFRHYDKIADQYYIFDNNSTDNSYSILKSHPKVVANKINLPGQSMVEAAQQQYNSIWKKSRGKADWVIVCNMDEHFYHPNLRDYLERCTSVGITLVIPTAYEMVSDVFPVSDKPLCETVKYGARDYTMDKPEIFNPNEIQEINFIPGRHWASPVGNVKKPPIREVLLLHYKYLGFDYVNKRHLELKTGLRQTDIVSGYGIQYLMNEEVRRKKISKLKEQSIKVI</sequence>
<dbReference type="SUPFAM" id="SSF53448">
    <property type="entry name" value="Nucleotide-diphospho-sugar transferases"/>
    <property type="match status" value="1"/>
</dbReference>
<protein>
    <submittedName>
        <fullName evidence="1">Glycosyltransferase family 2 protein</fullName>
        <ecNumber evidence="1">2.4.-.-</ecNumber>
    </submittedName>
</protein>
<keyword evidence="2" id="KW-1185">Reference proteome</keyword>
<dbReference type="Gene3D" id="3.90.550.10">
    <property type="entry name" value="Spore Coat Polysaccharide Biosynthesis Protein SpsA, Chain A"/>
    <property type="match status" value="1"/>
</dbReference>
<dbReference type="Pfam" id="PF13704">
    <property type="entry name" value="Glyco_tranf_2_4"/>
    <property type="match status" value="1"/>
</dbReference>
<dbReference type="EMBL" id="JBJIAA010000008">
    <property type="protein sequence ID" value="MFL0250913.1"/>
    <property type="molecule type" value="Genomic_DNA"/>
</dbReference>
<reference evidence="1 2" key="1">
    <citation type="submission" date="2024-11" db="EMBL/GenBank/DDBJ databases">
        <authorList>
            <person name="Heng Y.C."/>
            <person name="Lim A.C.H."/>
            <person name="Lee J.K.Y."/>
            <person name="Kittelmann S."/>
        </authorList>
    </citation>
    <scope>NUCLEOTIDE SEQUENCE [LARGE SCALE GENOMIC DNA]</scope>
    <source>
        <strain evidence="1 2">WILCCON 0114</strain>
    </source>
</reference>
<dbReference type="RefSeq" id="WP_406787574.1">
    <property type="nucleotide sequence ID" value="NZ_JBJIAA010000008.1"/>
</dbReference>
<accession>A0ABW8TGU0</accession>
<name>A0ABW8TGU0_9CLOT</name>
<dbReference type="GO" id="GO:0016757">
    <property type="term" value="F:glycosyltransferase activity"/>
    <property type="evidence" value="ECO:0007669"/>
    <property type="project" value="UniProtKB-KW"/>
</dbReference>
<dbReference type="EC" id="2.4.-.-" evidence="1"/>
<keyword evidence="1" id="KW-0808">Transferase</keyword>
<evidence type="ECO:0000313" key="2">
    <source>
        <dbReference type="Proteomes" id="UP001623592"/>
    </source>
</evidence>